<sequence>MPEIHFCEKIGGMPCLDGGCGDAYQEESEGSRHPGRQRMTARERNRKYQRHLRKLASISERMQGKSAMYGGAVLVDRETGGARKKPFYRRYWRGSHNNRFRYWRRVSNRKVRRYKGDVHSGGFYRKISAYWWTVD</sequence>
<evidence type="ECO:0000313" key="2">
    <source>
        <dbReference type="EMBL" id="SOY30930.1"/>
    </source>
</evidence>
<gene>
    <name evidence="2" type="ORF">AMURIS_03664</name>
</gene>
<reference evidence="2 3" key="1">
    <citation type="submission" date="2018-01" db="EMBL/GenBank/DDBJ databases">
        <authorList>
            <person name="Gaut B.S."/>
            <person name="Morton B.R."/>
            <person name="Clegg M.T."/>
            <person name="Duvall M.R."/>
        </authorList>
    </citation>
    <scope>NUCLEOTIDE SEQUENCE [LARGE SCALE GENOMIC DNA]</scope>
    <source>
        <strain evidence="2">GP69</strain>
    </source>
</reference>
<name>A0A2K4ZKF4_9FIRM</name>
<dbReference type="AlphaFoldDB" id="A0A2K4ZKF4"/>
<dbReference type="EMBL" id="OFSM01000020">
    <property type="protein sequence ID" value="SOY30930.1"/>
    <property type="molecule type" value="Genomic_DNA"/>
</dbReference>
<organism evidence="2 3">
    <name type="scientific">Acetatifactor muris</name>
    <dbReference type="NCBI Taxonomy" id="879566"/>
    <lineage>
        <taxon>Bacteria</taxon>
        <taxon>Bacillati</taxon>
        <taxon>Bacillota</taxon>
        <taxon>Clostridia</taxon>
        <taxon>Lachnospirales</taxon>
        <taxon>Lachnospiraceae</taxon>
        <taxon>Acetatifactor</taxon>
    </lineage>
</organism>
<evidence type="ECO:0000313" key="3">
    <source>
        <dbReference type="Proteomes" id="UP000236311"/>
    </source>
</evidence>
<protein>
    <submittedName>
        <fullName evidence="2">Uncharacterized protein</fullName>
    </submittedName>
</protein>
<dbReference type="Proteomes" id="UP000236311">
    <property type="component" value="Unassembled WGS sequence"/>
</dbReference>
<proteinExistence type="predicted"/>
<keyword evidence="3" id="KW-1185">Reference proteome</keyword>
<evidence type="ECO:0000256" key="1">
    <source>
        <dbReference type="SAM" id="MobiDB-lite"/>
    </source>
</evidence>
<feature type="region of interest" description="Disordered" evidence="1">
    <location>
        <begin position="24"/>
        <end position="46"/>
    </location>
</feature>
<accession>A0A2K4ZKF4</accession>